<dbReference type="AlphaFoldDB" id="A0A0J9BEP1"/>
<dbReference type="GO" id="GO:0003677">
    <property type="term" value="F:DNA binding"/>
    <property type="evidence" value="ECO:0007669"/>
    <property type="project" value="UniProtKB-KW"/>
</dbReference>
<comment type="similarity">
    <text evidence="1">Belongs to the SorC transcriptional regulatory family.</text>
</comment>
<feature type="domain" description="RNA polymerase sigma-70 region 4" evidence="6">
    <location>
        <begin position="17"/>
        <end position="49"/>
    </location>
</feature>
<dbReference type="SUPFAM" id="SSF88659">
    <property type="entry name" value="Sigma3 and sigma4 domains of RNA polymerase sigma factors"/>
    <property type="match status" value="1"/>
</dbReference>
<dbReference type="InterPro" id="IPR007630">
    <property type="entry name" value="RNA_pol_sigma70_r4"/>
</dbReference>
<feature type="domain" description="Sugar-binding" evidence="5">
    <location>
        <begin position="67"/>
        <end position="313"/>
    </location>
</feature>
<evidence type="ECO:0000256" key="4">
    <source>
        <dbReference type="ARBA" id="ARBA00023163"/>
    </source>
</evidence>
<sequence>MSTAESEKKIERLVDVARMYYEQDRTQSEIAVRYGISRPMVSKLLKEARDVGIVTIRIQAPGAKDSGQISLMEQVGRKFGIYEGVVVRDGPNDHTTNDAVAETAVRYLENLGEGTLGIGWGHVIGDVVRHIEQRNRLVPVCQAVCPLIGNGGVGLKNYHSNELVRTIAEHSGAQPQFIYSPACVLSEQELKLMKALDNYHEILRAWEKLDVALVNIGNFPSTPDFASEARYGDQLMKQKAVGRILNYYIDVEGRVIRSKTDYAIQIPLELLARVKHVVGICSANTSPKALRGALKTGYLGHILAPEHVVRDMLEQ</sequence>
<name>A0A0J9BEP1_9FIRM</name>
<evidence type="ECO:0000256" key="2">
    <source>
        <dbReference type="ARBA" id="ARBA00023015"/>
    </source>
</evidence>
<reference evidence="7 8" key="1">
    <citation type="submission" date="2011-04" db="EMBL/GenBank/DDBJ databases">
        <title>The Genome Sequence of Clostridium citroniae WAL-19142.</title>
        <authorList>
            <consortium name="The Broad Institute Genome Sequencing Platform"/>
            <person name="Earl A."/>
            <person name="Ward D."/>
            <person name="Feldgarden M."/>
            <person name="Gevers D."/>
            <person name="Warren Y.A."/>
            <person name="Tyrrell K.L."/>
            <person name="Citron D.M."/>
            <person name="Goldstein E.J."/>
            <person name="Daigneault M."/>
            <person name="Allen-Vercoe E."/>
            <person name="Young S.K."/>
            <person name="Zeng Q."/>
            <person name="Gargeya S."/>
            <person name="Fitzgerald M."/>
            <person name="Haas B."/>
            <person name="Abouelleil A."/>
            <person name="Alvarado L."/>
            <person name="Arachchi H.M."/>
            <person name="Berlin A."/>
            <person name="Brown A."/>
            <person name="Chapman S.B."/>
            <person name="Chen Z."/>
            <person name="Dunbar C."/>
            <person name="Freedman E."/>
            <person name="Gearin G."/>
            <person name="Gellesch M."/>
            <person name="Goldberg J."/>
            <person name="Griggs A."/>
            <person name="Gujja S."/>
            <person name="Heilman E.R."/>
            <person name="Heiman D."/>
            <person name="Howarth C."/>
            <person name="Larson L."/>
            <person name="Lui A."/>
            <person name="MacDonald P.J."/>
            <person name="Mehta T."/>
            <person name="Montmayeur A."/>
            <person name="Murphy C."/>
            <person name="Neiman D."/>
            <person name="Pearson M."/>
            <person name="Priest M."/>
            <person name="Roberts A."/>
            <person name="Saif S."/>
            <person name="Shea T."/>
            <person name="Shenoy N."/>
            <person name="Sisk P."/>
            <person name="Stolte C."/>
            <person name="Sykes S."/>
            <person name="White J."/>
            <person name="Yandava C."/>
            <person name="Wortman J."/>
            <person name="Nusbaum C."/>
            <person name="Birren B."/>
        </authorList>
    </citation>
    <scope>NUCLEOTIDE SEQUENCE [LARGE SCALE GENOMIC DNA]</scope>
    <source>
        <strain evidence="7 8">WAL-19142</strain>
    </source>
</reference>
<evidence type="ECO:0000256" key="3">
    <source>
        <dbReference type="ARBA" id="ARBA00023125"/>
    </source>
</evidence>
<organism evidence="7 8">
    <name type="scientific">[Clostridium] citroniae WAL-19142</name>
    <dbReference type="NCBI Taxonomy" id="742734"/>
    <lineage>
        <taxon>Bacteria</taxon>
        <taxon>Bacillati</taxon>
        <taxon>Bacillota</taxon>
        <taxon>Clostridia</taxon>
        <taxon>Lachnospirales</taxon>
        <taxon>Lachnospiraceae</taxon>
        <taxon>Enterocloster</taxon>
    </lineage>
</organism>
<dbReference type="GO" id="GO:0003700">
    <property type="term" value="F:DNA-binding transcription factor activity"/>
    <property type="evidence" value="ECO:0007669"/>
    <property type="project" value="InterPro"/>
</dbReference>
<evidence type="ECO:0000256" key="1">
    <source>
        <dbReference type="ARBA" id="ARBA00010466"/>
    </source>
</evidence>
<accession>A0A0J9BEP1</accession>
<comment type="caution">
    <text evidence="7">The sequence shown here is derived from an EMBL/GenBank/DDBJ whole genome shotgun (WGS) entry which is preliminary data.</text>
</comment>
<dbReference type="Gene3D" id="1.10.10.60">
    <property type="entry name" value="Homeodomain-like"/>
    <property type="match status" value="1"/>
</dbReference>
<dbReference type="GO" id="GO:0030246">
    <property type="term" value="F:carbohydrate binding"/>
    <property type="evidence" value="ECO:0007669"/>
    <property type="project" value="InterPro"/>
</dbReference>
<evidence type="ECO:0000313" key="7">
    <source>
        <dbReference type="EMBL" id="KMW11067.1"/>
    </source>
</evidence>
<dbReference type="PANTHER" id="PTHR34294">
    <property type="entry name" value="TRANSCRIPTIONAL REGULATOR-RELATED"/>
    <property type="match status" value="1"/>
</dbReference>
<dbReference type="GeneID" id="93162907"/>
<evidence type="ECO:0000259" key="5">
    <source>
        <dbReference type="Pfam" id="PF04198"/>
    </source>
</evidence>
<dbReference type="Proteomes" id="UP000037392">
    <property type="component" value="Unassembled WGS sequence"/>
</dbReference>
<dbReference type="GO" id="GO:0006352">
    <property type="term" value="P:DNA-templated transcription initiation"/>
    <property type="evidence" value="ECO:0007669"/>
    <property type="project" value="InterPro"/>
</dbReference>
<dbReference type="EMBL" id="ADLK01000056">
    <property type="protein sequence ID" value="KMW11067.1"/>
    <property type="molecule type" value="Genomic_DNA"/>
</dbReference>
<keyword evidence="3" id="KW-0238">DNA-binding</keyword>
<dbReference type="SUPFAM" id="SSF100950">
    <property type="entry name" value="NagB/RpiA/CoA transferase-like"/>
    <property type="match status" value="1"/>
</dbReference>
<dbReference type="PANTHER" id="PTHR34294:SF1">
    <property type="entry name" value="TRANSCRIPTIONAL REGULATOR LSRR"/>
    <property type="match status" value="1"/>
</dbReference>
<dbReference type="InterPro" id="IPR007324">
    <property type="entry name" value="Sugar-bd_dom_put"/>
</dbReference>
<dbReference type="Pfam" id="PF04198">
    <property type="entry name" value="Sugar-bind"/>
    <property type="match status" value="1"/>
</dbReference>
<evidence type="ECO:0000313" key="8">
    <source>
        <dbReference type="Proteomes" id="UP000037392"/>
    </source>
</evidence>
<evidence type="ECO:0008006" key="9">
    <source>
        <dbReference type="Google" id="ProtNLM"/>
    </source>
</evidence>
<dbReference type="Gene3D" id="3.40.50.1360">
    <property type="match status" value="1"/>
</dbReference>
<dbReference type="InterPro" id="IPR013324">
    <property type="entry name" value="RNA_pol_sigma_r3/r4-like"/>
</dbReference>
<keyword evidence="2" id="KW-0805">Transcription regulation</keyword>
<gene>
    <name evidence="7" type="ORF">HMPREF9470_00354</name>
</gene>
<dbReference type="InterPro" id="IPR037171">
    <property type="entry name" value="NagB/RpiA_transferase-like"/>
</dbReference>
<proteinExistence type="inferred from homology"/>
<dbReference type="OrthoDB" id="58802at2"/>
<protein>
    <recommendedName>
        <fullName evidence="9">Sugar-binding domain-containing protein</fullName>
    </recommendedName>
</protein>
<keyword evidence="4" id="KW-0804">Transcription</keyword>
<dbReference type="RefSeq" id="WP_048929069.1">
    <property type="nucleotide sequence ID" value="NZ_KQ235875.1"/>
</dbReference>
<evidence type="ECO:0000259" key="6">
    <source>
        <dbReference type="Pfam" id="PF04545"/>
    </source>
</evidence>
<dbReference type="PATRIC" id="fig|742734.4.peg.378"/>
<dbReference type="InterPro" id="IPR051054">
    <property type="entry name" value="SorC_transcr_regulators"/>
</dbReference>
<dbReference type="Pfam" id="PF04545">
    <property type="entry name" value="Sigma70_r4"/>
    <property type="match status" value="1"/>
</dbReference>